<dbReference type="GO" id="GO:0006284">
    <property type="term" value="P:base-excision repair"/>
    <property type="evidence" value="ECO:0007669"/>
    <property type="project" value="InterPro"/>
</dbReference>
<evidence type="ECO:0000313" key="19">
    <source>
        <dbReference type="EMBL" id="OHB12227.1"/>
    </source>
</evidence>
<evidence type="ECO:0000256" key="6">
    <source>
        <dbReference type="ARBA" id="ARBA00022763"/>
    </source>
</evidence>
<proteinExistence type="inferred from homology"/>
<evidence type="ECO:0000256" key="8">
    <source>
        <dbReference type="ARBA" id="ARBA00022801"/>
    </source>
</evidence>
<evidence type="ECO:0000256" key="16">
    <source>
        <dbReference type="PROSITE-ProRule" id="PRU00391"/>
    </source>
</evidence>
<evidence type="ECO:0000256" key="3">
    <source>
        <dbReference type="ARBA" id="ARBA00009409"/>
    </source>
</evidence>
<dbReference type="PANTHER" id="PTHR22993:SF9">
    <property type="entry name" value="FORMAMIDOPYRIMIDINE-DNA GLYCOSYLASE"/>
    <property type="match status" value="1"/>
</dbReference>
<dbReference type="Pfam" id="PF06831">
    <property type="entry name" value="H2TH"/>
    <property type="match status" value="1"/>
</dbReference>
<dbReference type="Gene3D" id="3.20.190.10">
    <property type="entry name" value="MutM-like, N-terminal"/>
    <property type="match status" value="1"/>
</dbReference>
<dbReference type="Proteomes" id="UP000177276">
    <property type="component" value="Unassembled WGS sequence"/>
</dbReference>
<keyword evidence="12" id="KW-0456">Lyase</keyword>
<name>A0A1G2US48_9BACT</name>
<dbReference type="GO" id="GO:0034039">
    <property type="term" value="F:8-oxo-7,8-dihydroguanine DNA N-glycosylase activity"/>
    <property type="evidence" value="ECO:0007669"/>
    <property type="project" value="TreeGrafter"/>
</dbReference>
<keyword evidence="6" id="KW-0227">DNA damage</keyword>
<dbReference type="InterPro" id="IPR015886">
    <property type="entry name" value="H2TH_FPG"/>
</dbReference>
<keyword evidence="11" id="KW-0234">DNA repair</keyword>
<dbReference type="GO" id="GO:0008270">
    <property type="term" value="F:zinc ion binding"/>
    <property type="evidence" value="ECO:0007669"/>
    <property type="project" value="UniProtKB-KW"/>
</dbReference>
<evidence type="ECO:0000256" key="9">
    <source>
        <dbReference type="ARBA" id="ARBA00022833"/>
    </source>
</evidence>
<gene>
    <name evidence="19" type="ORF">A3G46_01215</name>
</gene>
<feature type="domain" description="FPG-type" evidence="17">
    <location>
        <begin position="265"/>
        <end position="301"/>
    </location>
</feature>
<sequence>MPELPEVHTTVEGLKKLVINKMIRDVWSDFHVGTAVGARQTIKNRKYFDKFRKIVMGAKIKSLERRGKNILIHLSNKHTIVVHMKMTGHLMVGKYKFKNKKWVAIEKGPLQDSFNKFIHLVFSLSNKRHLVLSDMRKFASITIFKTEELHKHETLAELGPDPLDPNFSAEKFFEIIHSKKNTPIKSSLLDQSAVSGIGNIYSDEILWETGVHPFSKADKIPEKKLIEIFGVAQKILRFSIKHGGDSKSDYRNAFGEKGRFQNFHKAYGKKDQKCQKKNCLGIIQRTMIRGRSAHFCPKHQIKHGG</sequence>
<dbReference type="GO" id="GO:0140078">
    <property type="term" value="F:class I DNA-(apurinic or apyrimidinic site) endonuclease activity"/>
    <property type="evidence" value="ECO:0007669"/>
    <property type="project" value="UniProtKB-EC"/>
</dbReference>
<evidence type="ECO:0000256" key="15">
    <source>
        <dbReference type="ARBA" id="ARBA00044632"/>
    </source>
</evidence>
<evidence type="ECO:0000313" key="20">
    <source>
        <dbReference type="Proteomes" id="UP000177276"/>
    </source>
</evidence>
<dbReference type="InterPro" id="IPR000214">
    <property type="entry name" value="Znf_DNA_glyclase/AP_lyase"/>
</dbReference>
<keyword evidence="10" id="KW-0238">DNA-binding</keyword>
<comment type="catalytic activity">
    <reaction evidence="1">
        <text>Hydrolysis of DNA containing ring-opened 7-methylguanine residues, releasing 2,6-diamino-4-hydroxy-5-(N-methyl)formamidopyrimidine.</text>
        <dbReference type="EC" id="3.2.2.23"/>
    </reaction>
</comment>
<dbReference type="NCBIfam" id="TIGR00577">
    <property type="entry name" value="fpg"/>
    <property type="match status" value="1"/>
</dbReference>
<evidence type="ECO:0000259" key="18">
    <source>
        <dbReference type="PROSITE" id="PS51068"/>
    </source>
</evidence>
<evidence type="ECO:0000256" key="11">
    <source>
        <dbReference type="ARBA" id="ARBA00023204"/>
    </source>
</evidence>
<comment type="cofactor">
    <cofactor evidence="2">
        <name>Zn(2+)</name>
        <dbReference type="ChEBI" id="CHEBI:29105"/>
    </cofactor>
</comment>
<protein>
    <submittedName>
        <fullName evidence="19">DNA-formamidopyrimidine glycosylase</fullName>
    </submittedName>
</protein>
<dbReference type="InterPro" id="IPR010979">
    <property type="entry name" value="Ribosomal_uS13-like_H2TH"/>
</dbReference>
<comment type="catalytic activity">
    <reaction evidence="15">
        <text>2'-deoxyribonucleotide-(2'-deoxyribose 5'-phosphate)-2'-deoxyribonucleotide-DNA = a 3'-end 2'-deoxyribonucleotide-(2,3-dehydro-2,3-deoxyribose 5'-phosphate)-DNA + a 5'-end 5'-phospho-2'-deoxyribonucleoside-DNA + H(+)</text>
        <dbReference type="Rhea" id="RHEA:66592"/>
        <dbReference type="Rhea" id="RHEA-COMP:13180"/>
        <dbReference type="Rhea" id="RHEA-COMP:16897"/>
        <dbReference type="Rhea" id="RHEA-COMP:17067"/>
        <dbReference type="ChEBI" id="CHEBI:15378"/>
        <dbReference type="ChEBI" id="CHEBI:136412"/>
        <dbReference type="ChEBI" id="CHEBI:157695"/>
        <dbReference type="ChEBI" id="CHEBI:167181"/>
        <dbReference type="EC" id="4.2.99.18"/>
    </reaction>
</comment>
<dbReference type="PROSITE" id="PS51066">
    <property type="entry name" value="ZF_FPG_2"/>
    <property type="match status" value="1"/>
</dbReference>
<accession>A0A1G2US48</accession>
<dbReference type="PANTHER" id="PTHR22993">
    <property type="entry name" value="FORMAMIDOPYRIMIDINE-DNA GLYCOSYLASE"/>
    <property type="match status" value="1"/>
</dbReference>
<keyword evidence="13" id="KW-0511">Multifunctional enzyme</keyword>
<evidence type="ECO:0000259" key="17">
    <source>
        <dbReference type="PROSITE" id="PS51066"/>
    </source>
</evidence>
<keyword evidence="8" id="KW-0378">Hydrolase</keyword>
<dbReference type="SMART" id="SM00898">
    <property type="entry name" value="Fapy_DNA_glyco"/>
    <property type="match status" value="1"/>
</dbReference>
<feature type="domain" description="Formamidopyrimidine-DNA glycosylase catalytic" evidence="18">
    <location>
        <begin position="2"/>
        <end position="139"/>
    </location>
</feature>
<evidence type="ECO:0000256" key="13">
    <source>
        <dbReference type="ARBA" id="ARBA00023268"/>
    </source>
</evidence>
<keyword evidence="9" id="KW-0862">Zinc</keyword>
<dbReference type="EMBL" id="MHWS01000013">
    <property type="protein sequence ID" value="OHB12227.1"/>
    <property type="molecule type" value="Genomic_DNA"/>
</dbReference>
<dbReference type="SUPFAM" id="SSF81624">
    <property type="entry name" value="N-terminal domain of MutM-like DNA repair proteins"/>
    <property type="match status" value="1"/>
</dbReference>
<reference evidence="19 20" key="1">
    <citation type="journal article" date="2016" name="Nat. Commun.">
        <title>Thousands of microbial genomes shed light on interconnected biogeochemical processes in an aquifer system.</title>
        <authorList>
            <person name="Anantharaman K."/>
            <person name="Brown C.T."/>
            <person name="Hug L.A."/>
            <person name="Sharon I."/>
            <person name="Castelle C.J."/>
            <person name="Probst A.J."/>
            <person name="Thomas B.C."/>
            <person name="Singh A."/>
            <person name="Wilkins M.J."/>
            <person name="Karaoz U."/>
            <person name="Brodie E.L."/>
            <person name="Williams K.H."/>
            <person name="Hubbard S.S."/>
            <person name="Banfield J.F."/>
        </authorList>
    </citation>
    <scope>NUCLEOTIDE SEQUENCE [LARGE SCALE GENOMIC DNA]</scope>
</reference>
<dbReference type="GO" id="GO:0003684">
    <property type="term" value="F:damaged DNA binding"/>
    <property type="evidence" value="ECO:0007669"/>
    <property type="project" value="InterPro"/>
</dbReference>
<evidence type="ECO:0000256" key="12">
    <source>
        <dbReference type="ARBA" id="ARBA00023239"/>
    </source>
</evidence>
<dbReference type="PROSITE" id="PS51068">
    <property type="entry name" value="FPG_CAT"/>
    <property type="match status" value="1"/>
</dbReference>
<dbReference type="NCBIfam" id="NF002211">
    <property type="entry name" value="PRK01103.1"/>
    <property type="match status" value="1"/>
</dbReference>
<keyword evidence="5" id="KW-0479">Metal-binding</keyword>
<evidence type="ECO:0000256" key="5">
    <source>
        <dbReference type="ARBA" id="ARBA00022723"/>
    </source>
</evidence>
<dbReference type="InterPro" id="IPR012319">
    <property type="entry name" value="FPG_cat"/>
</dbReference>
<dbReference type="Gene3D" id="1.10.8.50">
    <property type="match status" value="1"/>
</dbReference>
<evidence type="ECO:0000256" key="4">
    <source>
        <dbReference type="ARBA" id="ARBA00011245"/>
    </source>
</evidence>
<dbReference type="AlphaFoldDB" id="A0A1G2US48"/>
<dbReference type="SMART" id="SM01232">
    <property type="entry name" value="H2TH"/>
    <property type="match status" value="1"/>
</dbReference>
<evidence type="ECO:0000256" key="10">
    <source>
        <dbReference type="ARBA" id="ARBA00023125"/>
    </source>
</evidence>
<evidence type="ECO:0000256" key="14">
    <source>
        <dbReference type="ARBA" id="ARBA00023295"/>
    </source>
</evidence>
<dbReference type="FunFam" id="1.10.8.50:FF:000003">
    <property type="entry name" value="Formamidopyrimidine-DNA glycosylase"/>
    <property type="match status" value="1"/>
</dbReference>
<dbReference type="CDD" id="cd08966">
    <property type="entry name" value="EcFpg-like_N"/>
    <property type="match status" value="1"/>
</dbReference>
<comment type="similarity">
    <text evidence="3">Belongs to the FPG family.</text>
</comment>
<organism evidence="19 20">
    <name type="scientific">Candidatus Zambryskibacteria bacterium RIFCSPLOWO2_12_FULL_39_16</name>
    <dbReference type="NCBI Taxonomy" id="1802775"/>
    <lineage>
        <taxon>Bacteria</taxon>
        <taxon>Candidatus Zambryskiibacteriota</taxon>
    </lineage>
</organism>
<dbReference type="Pfam" id="PF01149">
    <property type="entry name" value="Fapy_DNA_glyco"/>
    <property type="match status" value="1"/>
</dbReference>
<dbReference type="SUPFAM" id="SSF46946">
    <property type="entry name" value="S13-like H2TH domain"/>
    <property type="match status" value="1"/>
</dbReference>
<dbReference type="SUPFAM" id="SSF57716">
    <property type="entry name" value="Glucocorticoid receptor-like (DNA-binding domain)"/>
    <property type="match status" value="1"/>
</dbReference>
<dbReference type="InterPro" id="IPR035937">
    <property type="entry name" value="FPG_N"/>
</dbReference>
<evidence type="ECO:0000256" key="2">
    <source>
        <dbReference type="ARBA" id="ARBA00001947"/>
    </source>
</evidence>
<keyword evidence="7 16" id="KW-0863">Zinc-finger</keyword>
<comment type="subunit">
    <text evidence="4">Monomer.</text>
</comment>
<keyword evidence="14" id="KW-0326">Glycosidase</keyword>
<comment type="caution">
    <text evidence="19">The sequence shown here is derived from an EMBL/GenBank/DDBJ whole genome shotgun (WGS) entry which is preliminary data.</text>
</comment>
<evidence type="ECO:0000256" key="7">
    <source>
        <dbReference type="ARBA" id="ARBA00022771"/>
    </source>
</evidence>
<evidence type="ECO:0000256" key="1">
    <source>
        <dbReference type="ARBA" id="ARBA00001668"/>
    </source>
</evidence>
<dbReference type="InterPro" id="IPR020629">
    <property type="entry name" value="FPG_Glyclase"/>
</dbReference>